<evidence type="ECO:0000256" key="4">
    <source>
        <dbReference type="ARBA" id="ARBA00023172"/>
    </source>
</evidence>
<dbReference type="STRING" id="1802308.A3D50_01975"/>
<dbReference type="PANTHER" id="PTHR30563">
    <property type="entry name" value="DNA RECOMBINATION PROTEIN RMUC"/>
    <property type="match status" value="1"/>
</dbReference>
<keyword evidence="3" id="KW-0175">Coiled coil</keyword>
<dbReference type="GO" id="GO:0006310">
    <property type="term" value="P:DNA recombination"/>
    <property type="evidence" value="ECO:0007669"/>
    <property type="project" value="UniProtKB-KW"/>
</dbReference>
<name>A0A1G2MJ55_9BACT</name>
<dbReference type="Pfam" id="PF02646">
    <property type="entry name" value="RmuC"/>
    <property type="match status" value="1"/>
</dbReference>
<keyword evidence="4" id="KW-0233">DNA recombination</keyword>
<dbReference type="PANTHER" id="PTHR30563:SF0">
    <property type="entry name" value="DNA RECOMBINATION PROTEIN RMUC"/>
    <property type="match status" value="1"/>
</dbReference>
<dbReference type="Proteomes" id="UP000178413">
    <property type="component" value="Unassembled WGS sequence"/>
</dbReference>
<dbReference type="AlphaFoldDB" id="A0A1G2MJ55"/>
<dbReference type="EMBL" id="MHRM01000014">
    <property type="protein sequence ID" value="OHA23955.1"/>
    <property type="molecule type" value="Genomic_DNA"/>
</dbReference>
<organism evidence="5 6">
    <name type="scientific">Candidatus Taylorbacteria bacterium RIFCSPHIGHO2_02_FULL_44_12</name>
    <dbReference type="NCBI Taxonomy" id="1802308"/>
    <lineage>
        <taxon>Bacteria</taxon>
        <taxon>Candidatus Tayloriibacteriota</taxon>
    </lineage>
</organism>
<evidence type="ECO:0000256" key="1">
    <source>
        <dbReference type="ARBA" id="ARBA00003416"/>
    </source>
</evidence>
<gene>
    <name evidence="5" type="ORF">A3D50_01975</name>
</gene>
<comment type="function">
    <text evidence="1">Involved in DNA recombination.</text>
</comment>
<protein>
    <recommendedName>
        <fullName evidence="7">DNA recombination protein RmuC</fullName>
    </recommendedName>
</protein>
<evidence type="ECO:0000313" key="5">
    <source>
        <dbReference type="EMBL" id="OHA23955.1"/>
    </source>
</evidence>
<evidence type="ECO:0008006" key="7">
    <source>
        <dbReference type="Google" id="ProtNLM"/>
    </source>
</evidence>
<evidence type="ECO:0000256" key="3">
    <source>
        <dbReference type="ARBA" id="ARBA00023054"/>
    </source>
</evidence>
<reference evidence="5 6" key="1">
    <citation type="journal article" date="2016" name="Nat. Commun.">
        <title>Thousands of microbial genomes shed light on interconnected biogeochemical processes in an aquifer system.</title>
        <authorList>
            <person name="Anantharaman K."/>
            <person name="Brown C.T."/>
            <person name="Hug L.A."/>
            <person name="Sharon I."/>
            <person name="Castelle C.J."/>
            <person name="Probst A.J."/>
            <person name="Thomas B.C."/>
            <person name="Singh A."/>
            <person name="Wilkins M.J."/>
            <person name="Karaoz U."/>
            <person name="Brodie E.L."/>
            <person name="Williams K.H."/>
            <person name="Hubbard S.S."/>
            <person name="Banfield J.F."/>
        </authorList>
    </citation>
    <scope>NUCLEOTIDE SEQUENCE [LARGE SCALE GENOMIC DNA]</scope>
</reference>
<evidence type="ECO:0000256" key="2">
    <source>
        <dbReference type="ARBA" id="ARBA00009840"/>
    </source>
</evidence>
<comment type="caution">
    <text evidence="5">The sequence shown here is derived from an EMBL/GenBank/DDBJ whole genome shotgun (WGS) entry which is preliminary data.</text>
</comment>
<proteinExistence type="inferred from homology"/>
<evidence type="ECO:0000313" key="6">
    <source>
        <dbReference type="Proteomes" id="UP000178413"/>
    </source>
</evidence>
<dbReference type="InterPro" id="IPR003798">
    <property type="entry name" value="DNA_recombination_RmuC"/>
</dbReference>
<comment type="similarity">
    <text evidence="2">Belongs to the RmuC family.</text>
</comment>
<accession>A0A1G2MJ55</accession>
<sequence length="367" mass="41641">MQIIIAILAILAIAGNIVMAFLLYRKNQSFKTDEVEGQGVKLVLEQMNSNMNELSRTLDRKVGDLTRTVDTKIHQSSKSVQDSMRAQLSESSNLIREVTRGLTKLDETNKQVVSFADQLQNLQDILKNPKHRGILGEYYLETLLKNVLAPGQYQMQYAFKNGEVVDAVVFVKEKIIPIDSKFSLENYNKLAEEKNPAEREKLERSFVGDLKTRIQETAKYVRPNEGTMDFAFMFIPHEAIYYDLLVNKIGASAEETDNLIQRAASRYKVIIVSPTSFLAYLQTVLQGLKALVIEETAKDIVKRVVELGTHIKHYEEYHLKLGVSLGTVINHYNFSNKELKKIDKDVLRITGSAPGIEIMALDKPEEE</sequence>